<dbReference type="SUPFAM" id="SSF63737">
    <property type="entry name" value="Leukotriene A4 hydrolase N-terminal domain"/>
    <property type="match status" value="1"/>
</dbReference>
<dbReference type="GO" id="GO:0005669">
    <property type="term" value="C:transcription factor TFIID complex"/>
    <property type="evidence" value="ECO:0007669"/>
    <property type="project" value="InterPro"/>
</dbReference>
<feature type="domain" description="Transcription initiation factor TFIID subunit 2 Ig-like" evidence="8">
    <location>
        <begin position="495"/>
        <end position="629"/>
    </location>
</feature>
<comment type="similarity">
    <text evidence="2">Belongs to the TAF2 family.</text>
</comment>
<keyword evidence="4" id="KW-0805">Transcription regulation</keyword>
<dbReference type="SUPFAM" id="SSF48371">
    <property type="entry name" value="ARM repeat"/>
    <property type="match status" value="1"/>
</dbReference>
<evidence type="ECO:0000256" key="5">
    <source>
        <dbReference type="ARBA" id="ARBA00023163"/>
    </source>
</evidence>
<evidence type="ECO:0000313" key="10">
    <source>
        <dbReference type="EMBL" id="CAE0612263.1"/>
    </source>
</evidence>
<dbReference type="PANTHER" id="PTHR15137:SF9">
    <property type="entry name" value="TRANSCRIPTION INITIATION FACTOR TFIID SUBUNIT 2"/>
    <property type="match status" value="1"/>
</dbReference>
<dbReference type="GO" id="GO:0006367">
    <property type="term" value="P:transcription initiation at RNA polymerase II promoter"/>
    <property type="evidence" value="ECO:0007669"/>
    <property type="project" value="TreeGrafter"/>
</dbReference>
<dbReference type="InterPro" id="IPR042097">
    <property type="entry name" value="Aminopeptidase_N-like_N_sf"/>
</dbReference>
<feature type="region of interest" description="Disordered" evidence="7">
    <location>
        <begin position="1111"/>
        <end position="1224"/>
    </location>
</feature>
<proteinExistence type="inferred from homology"/>
<evidence type="ECO:0000256" key="2">
    <source>
        <dbReference type="ARBA" id="ARBA00010937"/>
    </source>
</evidence>
<dbReference type="GO" id="GO:0003682">
    <property type="term" value="F:chromatin binding"/>
    <property type="evidence" value="ECO:0007669"/>
    <property type="project" value="TreeGrafter"/>
</dbReference>
<dbReference type="InterPro" id="IPR027268">
    <property type="entry name" value="Peptidase_M4/M1_CTD_sf"/>
</dbReference>
<dbReference type="GO" id="GO:0016251">
    <property type="term" value="F:RNA polymerase II general transcription initiation factor activity"/>
    <property type="evidence" value="ECO:0007669"/>
    <property type="project" value="TreeGrafter"/>
</dbReference>
<feature type="compositionally biased region" description="Basic residues" evidence="7">
    <location>
        <begin position="579"/>
        <end position="588"/>
    </location>
</feature>
<feature type="compositionally biased region" description="Basic and acidic residues" evidence="7">
    <location>
        <begin position="1013"/>
        <end position="1022"/>
    </location>
</feature>
<evidence type="ECO:0000259" key="8">
    <source>
        <dbReference type="Pfam" id="PF25316"/>
    </source>
</evidence>
<dbReference type="InterPro" id="IPR057345">
    <property type="entry name" value="Ig-like_TAF2"/>
</dbReference>
<dbReference type="SUPFAM" id="SSF55486">
    <property type="entry name" value="Metalloproteases ('zincins'), catalytic domain"/>
    <property type="match status" value="1"/>
</dbReference>
<dbReference type="Pfam" id="PF25316">
    <property type="entry name" value="TAF2_3rd"/>
    <property type="match status" value="1"/>
</dbReference>
<feature type="compositionally biased region" description="Basic and acidic residues" evidence="7">
    <location>
        <begin position="1186"/>
        <end position="1202"/>
    </location>
</feature>
<dbReference type="Gene3D" id="1.10.390.10">
    <property type="entry name" value="Neutral Protease Domain 2"/>
    <property type="match status" value="1"/>
</dbReference>
<feature type="domain" description="Transcription initiation factor TFIID subunit 2 TPR repeats" evidence="9">
    <location>
        <begin position="671"/>
        <end position="922"/>
    </location>
</feature>
<feature type="region of interest" description="Disordered" evidence="7">
    <location>
        <begin position="579"/>
        <end position="601"/>
    </location>
</feature>
<dbReference type="InterPro" id="IPR016024">
    <property type="entry name" value="ARM-type_fold"/>
</dbReference>
<protein>
    <recommendedName>
        <fullName evidence="3">Transcription initiation factor TFIID subunit 2</fullName>
    </recommendedName>
</protein>
<feature type="compositionally biased region" description="Basic and acidic residues" evidence="7">
    <location>
        <begin position="1214"/>
        <end position="1224"/>
    </location>
</feature>
<dbReference type="AlphaFoldDB" id="A0A7S3UED4"/>
<comment type="subcellular location">
    <subcellularLocation>
        <location evidence="1">Nucleus</location>
    </subcellularLocation>
</comment>
<evidence type="ECO:0000256" key="7">
    <source>
        <dbReference type="SAM" id="MobiDB-lite"/>
    </source>
</evidence>
<keyword evidence="5" id="KW-0804">Transcription</keyword>
<sequence length="1224" mass="134997">MAKVDVKEMAEVLYPRKQKVSIWIDLAKKRLEGCTEITFEGSWTASGKVALHARGLHVKRVSVGNQPAEWNWKPDPERLKMQVSSRTSKNAEYARILYRQIVEEEQYPELEVKMPRRTGNSPCRLIIEYGVTEPERGFRFGADYAFTDMSSPGRASTRYWVPCVEKVDARCTWELLLTVEEGQVVVAGGLLRKMVKSVMNKQHRRTYHFMQPCQTSAVALGMAIGRFGVLADAHIQSITYLAPEEQLEQVKTTVKFLHAPFRLFEQFLSRKFPYDSLQIVFLPREVGLVEGIFAGAGFILASTDTLVDNRVAEAAVDARIDLTFALAQQWFGPMGWAVPGTASDAWITAGLADYLTDLFVTKALGGFESQVRFSKRREAVLQADDGASPPLCPRSVHPALASELLSPTKIRIWRAGAVLRMLQRKVGQEAFRKLVCKFLQTAGPAETERQADGTSHASRSPTVLTSTLTRECHKLCGMAKAEVEAFFQRWICSTGLPRIQAAFAYNKKKNFLEVAIKQEGSPSARAAAQAAVDAGGALGFAGSITLRVAEVDGTFDHVLSLAGEGYVLSTIQVHSRVGSKRAGSRRKRAKDENDPFPDPADDLPYTVPVLWVDLDPEEDWLATVQITQPQSFWINQVRRDTGASSRIRALHGLERSIHENVASGLEVSVSAINALRSVLHDKQVFYRVRMEAASSLTSLGVQGLQFLTEFYKGFNFDNITNKPKANDFEDLSNYFASVAAISAIGNVHTSNRTSPVEAISFLLQLLESNDNSINRFDDSFFVASIIEALGKSRAPNSSTLFQILEEIDGLMVLDTVSPSYQNVVSSACLTALTTLALALPKERRLTIASGIQSLCRNYLESDCVHVSARLSAMKCALQLHFGMEHGLSAIQLLASSVKGENTERMVFAMIQSLLTLLPTAPKIEKCSRRLMQHFLDMVEGKGWGSCPAIQRLVFDMLQKIAGQPLTLNAGDVDGQKLGSPHQPSLKVKLFHRTHSDVGTQPSAAGRSGITIRQPKEVLDEVTKPVQSQMEKSQPDLPKTQGNTQEDSRAQFVKTDTREQQTQKVQSAVEGEQGSVAGVGSPEVITHQPEFSRGDVRPNTLDVPVTAPIASQTANGSAKANADTEEVGTQRKHSGLSLKIKFKPFPAQPPSNSKAPVPDKPSAISEPRVSSVPASGTAVPTNEMEYEVLKKVPKEQMTREQRRAYKLLKRSKKEMKREKRTGDNQ</sequence>
<reference evidence="10" key="1">
    <citation type="submission" date="2021-01" db="EMBL/GenBank/DDBJ databases">
        <authorList>
            <person name="Corre E."/>
            <person name="Pelletier E."/>
            <person name="Niang G."/>
            <person name="Scheremetjew M."/>
            <person name="Finn R."/>
            <person name="Kale V."/>
            <person name="Holt S."/>
            <person name="Cochrane G."/>
            <person name="Meng A."/>
            <person name="Brown T."/>
            <person name="Cohen L."/>
        </authorList>
    </citation>
    <scope>NUCLEOTIDE SEQUENCE</scope>
    <source>
        <strain evidence="10">CCMP1897</strain>
    </source>
</reference>
<dbReference type="EMBL" id="HBIS01006724">
    <property type="protein sequence ID" value="CAE0612263.1"/>
    <property type="molecule type" value="Transcribed_RNA"/>
</dbReference>
<dbReference type="Gene3D" id="2.60.40.1730">
    <property type="entry name" value="tricorn interacting facor f3 domain"/>
    <property type="match status" value="1"/>
</dbReference>
<dbReference type="PANTHER" id="PTHR15137">
    <property type="entry name" value="TRANSCRIPTION INITIATION FACTOR TFIID"/>
    <property type="match status" value="1"/>
</dbReference>
<feature type="region of interest" description="Disordered" evidence="7">
    <location>
        <begin position="996"/>
        <end position="1079"/>
    </location>
</feature>
<evidence type="ECO:0000259" key="9">
    <source>
        <dbReference type="Pfam" id="PF25577"/>
    </source>
</evidence>
<dbReference type="GO" id="GO:0000976">
    <property type="term" value="F:transcription cis-regulatory region binding"/>
    <property type="evidence" value="ECO:0007669"/>
    <property type="project" value="TreeGrafter"/>
</dbReference>
<keyword evidence="6" id="KW-0539">Nucleus</keyword>
<evidence type="ECO:0000256" key="4">
    <source>
        <dbReference type="ARBA" id="ARBA00023015"/>
    </source>
</evidence>
<evidence type="ECO:0000256" key="1">
    <source>
        <dbReference type="ARBA" id="ARBA00004123"/>
    </source>
</evidence>
<organism evidence="10">
    <name type="scientific">Picocystis salinarum</name>
    <dbReference type="NCBI Taxonomy" id="88271"/>
    <lineage>
        <taxon>Eukaryota</taxon>
        <taxon>Viridiplantae</taxon>
        <taxon>Chlorophyta</taxon>
        <taxon>Picocystophyceae</taxon>
        <taxon>Picocystales</taxon>
        <taxon>Picocystaceae</taxon>
        <taxon>Picocystis</taxon>
    </lineage>
</organism>
<accession>A0A7S3UED4</accession>
<name>A0A7S3UED4_9CHLO</name>
<dbReference type="InterPro" id="IPR057991">
    <property type="entry name" value="TPR_TAF2_C"/>
</dbReference>
<evidence type="ECO:0000256" key="6">
    <source>
        <dbReference type="ARBA" id="ARBA00023242"/>
    </source>
</evidence>
<feature type="compositionally biased region" description="Basic residues" evidence="7">
    <location>
        <begin position="1203"/>
        <end position="1213"/>
    </location>
</feature>
<dbReference type="InterPro" id="IPR037813">
    <property type="entry name" value="TAF2"/>
</dbReference>
<dbReference type="Pfam" id="PF25577">
    <property type="entry name" value="TPR_TAF2_C"/>
    <property type="match status" value="1"/>
</dbReference>
<gene>
    <name evidence="10" type="ORF">PSAL00342_LOCUS6098</name>
</gene>
<evidence type="ECO:0000256" key="3">
    <source>
        <dbReference type="ARBA" id="ARBA00017363"/>
    </source>
</evidence>